<reference evidence="3" key="4">
    <citation type="journal article" date="2022" name="PLoS Pathog.">
        <title>Chromosome-level genome of Schistosoma haematobium underpins genome-wide explorations of molecular variation.</title>
        <authorList>
            <person name="Stroehlein A.J."/>
            <person name="Korhonen P.K."/>
            <person name="Lee V.V."/>
            <person name="Ralph S.A."/>
            <person name="Mentink-Kane M."/>
            <person name="You H."/>
            <person name="McManus D.P."/>
            <person name="Tchuente L.T."/>
            <person name="Stothard J.R."/>
            <person name="Kaur P."/>
            <person name="Dudchenko O."/>
            <person name="Aiden E.L."/>
            <person name="Yang B."/>
            <person name="Yang H."/>
            <person name="Emery A.M."/>
            <person name="Webster B.L."/>
            <person name="Brindley P.J."/>
            <person name="Rollinson D."/>
            <person name="Chang B.C.H."/>
            <person name="Gasser R.B."/>
            <person name="Young N.D."/>
        </authorList>
    </citation>
    <scope>NUCLEOTIDE SEQUENCE</scope>
</reference>
<dbReference type="Proteomes" id="UP000471633">
    <property type="component" value="Unassembled WGS sequence"/>
</dbReference>
<dbReference type="InterPro" id="IPR007327">
    <property type="entry name" value="TPD52"/>
</dbReference>
<dbReference type="PANTHER" id="PTHR19307">
    <property type="entry name" value="TUMOR PROTEIN D52"/>
    <property type="match status" value="1"/>
</dbReference>
<dbReference type="PANTHER" id="PTHR19307:SF14">
    <property type="entry name" value="TUMOR PROTEIN D52"/>
    <property type="match status" value="1"/>
</dbReference>
<dbReference type="GO" id="GO:0005737">
    <property type="term" value="C:cytoplasm"/>
    <property type="evidence" value="ECO:0007669"/>
    <property type="project" value="TreeGrafter"/>
</dbReference>
<dbReference type="Pfam" id="PF04201">
    <property type="entry name" value="TPD52"/>
    <property type="match status" value="1"/>
</dbReference>
<organism evidence="3 4">
    <name type="scientific">Schistosoma haematobium</name>
    <name type="common">Blood fluke</name>
    <dbReference type="NCBI Taxonomy" id="6185"/>
    <lineage>
        <taxon>Eukaryota</taxon>
        <taxon>Metazoa</taxon>
        <taxon>Spiralia</taxon>
        <taxon>Lophotrochozoa</taxon>
        <taxon>Platyhelminthes</taxon>
        <taxon>Trematoda</taxon>
        <taxon>Digenea</taxon>
        <taxon>Strigeidida</taxon>
        <taxon>Schistosomatoidea</taxon>
        <taxon>Schistosomatidae</taxon>
        <taxon>Schistosoma</taxon>
    </lineage>
</organism>
<keyword evidence="4" id="KW-1185">Reference proteome</keyword>
<sequence>MNLAYLDDKDECNDIAIGIDISEDYSQTNNVSGDSLIKMRAQWTEELKQVEDEIQTLRQVLLSKFRRQQFLKRQLGITPIEELKSEVKQGLDTLRTSDAYLKTSAVVKTAKDKTSAALFEKWNLLRQTNTYKSLENKVGSACLNVYGKLTRSKTLSSGTEQISNSENTTNTTFATAEITTKSCNLRTNSNNSVPQSVSVISSLSTSSSFNPNDSNGNNYDENNIEINENDSIHFDQLLNDDILLHSNRIDNKK</sequence>
<gene>
    <name evidence="3" type="primary">TPD52_2</name>
    <name evidence="3" type="ORF">MS3_00009768</name>
</gene>
<keyword evidence="2" id="KW-0175">Coiled coil</keyword>
<evidence type="ECO:0000256" key="2">
    <source>
        <dbReference type="ARBA" id="ARBA00023054"/>
    </source>
</evidence>
<accession>A0A922IID5</accession>
<comment type="caution">
    <text evidence="3">The sequence shown here is derived from an EMBL/GenBank/DDBJ whole genome shotgun (WGS) entry which is preliminary data.</text>
</comment>
<dbReference type="GeneID" id="24597617"/>
<reference evidence="3" key="3">
    <citation type="submission" date="2021-06" db="EMBL/GenBank/DDBJ databases">
        <title>Chromosome-level genome assembly for S. haematobium.</title>
        <authorList>
            <person name="Stroehlein A.J."/>
        </authorList>
    </citation>
    <scope>NUCLEOTIDE SEQUENCE</scope>
</reference>
<dbReference type="KEGG" id="shx:MS3_00009768"/>
<dbReference type="EMBL" id="AMPZ03000008">
    <property type="protein sequence ID" value="KAH9579705.1"/>
    <property type="molecule type" value="Genomic_DNA"/>
</dbReference>
<dbReference type="AlphaFoldDB" id="A0A922IID5"/>
<proteinExistence type="inferred from homology"/>
<dbReference type="OrthoDB" id="10000687at2759"/>
<dbReference type="RefSeq" id="XP_051064612.1">
    <property type="nucleotide sequence ID" value="XM_051218166.1"/>
</dbReference>
<evidence type="ECO:0000313" key="4">
    <source>
        <dbReference type="Proteomes" id="UP000471633"/>
    </source>
</evidence>
<protein>
    <submittedName>
        <fullName evidence="3">Tumor protein D52</fullName>
    </submittedName>
</protein>
<comment type="similarity">
    <text evidence="1">Belongs to the TPD52 family.</text>
</comment>
<evidence type="ECO:0000313" key="3">
    <source>
        <dbReference type="EMBL" id="KAH9579705.1"/>
    </source>
</evidence>
<dbReference type="CTD" id="24597617"/>
<reference evidence="3" key="1">
    <citation type="journal article" date="2012" name="Nat. Genet.">
        <title>Whole-genome sequence of Schistosoma haematobium.</title>
        <authorList>
            <person name="Young N.D."/>
            <person name="Jex A.R."/>
            <person name="Li B."/>
            <person name="Liu S."/>
            <person name="Yang L."/>
            <person name="Xiong Z."/>
            <person name="Li Y."/>
            <person name="Cantacessi C."/>
            <person name="Hall R.S."/>
            <person name="Xu X."/>
            <person name="Chen F."/>
            <person name="Wu X."/>
            <person name="Zerlotini A."/>
            <person name="Oliveira G."/>
            <person name="Hofmann A."/>
            <person name="Zhang G."/>
            <person name="Fang X."/>
            <person name="Kang Y."/>
            <person name="Campbell B.E."/>
            <person name="Loukas A."/>
            <person name="Ranganathan S."/>
            <person name="Rollinson D."/>
            <person name="Rinaldi G."/>
            <person name="Brindley P.J."/>
            <person name="Yang H."/>
            <person name="Wang J."/>
            <person name="Wang J."/>
            <person name="Gasser R.B."/>
        </authorList>
    </citation>
    <scope>NUCLEOTIDE SEQUENCE</scope>
</reference>
<evidence type="ECO:0000256" key="1">
    <source>
        <dbReference type="ARBA" id="ARBA00005702"/>
    </source>
</evidence>
<name>A0A922IID5_SCHHA</name>
<reference evidence="3" key="2">
    <citation type="journal article" date="2019" name="Gigascience">
        <title>High-quality Schistosoma haematobium genome achieved by single-molecule and long-range sequencing.</title>
        <authorList>
            <person name="Stroehlein A.J."/>
            <person name="Korhonen P.K."/>
            <person name="Chong T.M."/>
            <person name="Lim Y.L."/>
            <person name="Chan K.G."/>
            <person name="Webster B."/>
            <person name="Rollinson D."/>
            <person name="Brindley P.J."/>
            <person name="Gasser R.B."/>
            <person name="Young N.D."/>
        </authorList>
    </citation>
    <scope>NUCLEOTIDE SEQUENCE</scope>
</reference>